<proteinExistence type="predicted"/>
<name>A0A094THG5_PROVU</name>
<accession>A0A094THG5</accession>
<protein>
    <submittedName>
        <fullName evidence="1">Protein of uncharacterized function (DUF754)</fullName>
    </submittedName>
</protein>
<reference evidence="1 2" key="1">
    <citation type="submission" date="2018-06" db="EMBL/GenBank/DDBJ databases">
        <authorList>
            <consortium name="Pathogen Informatics"/>
            <person name="Doyle S."/>
        </authorList>
    </citation>
    <scope>NUCLEOTIDE SEQUENCE [LARGE SCALE GENOMIC DNA]</scope>
    <source>
        <strain evidence="1 2">NCTC10376</strain>
    </source>
</reference>
<evidence type="ECO:0000313" key="2">
    <source>
        <dbReference type="Proteomes" id="UP000254331"/>
    </source>
</evidence>
<evidence type="ECO:0000313" key="1">
    <source>
        <dbReference type="EMBL" id="SUC17579.1"/>
    </source>
</evidence>
<organism evidence="1 2">
    <name type="scientific">Proteus vulgaris</name>
    <dbReference type="NCBI Taxonomy" id="585"/>
    <lineage>
        <taxon>Bacteria</taxon>
        <taxon>Pseudomonadati</taxon>
        <taxon>Pseudomonadota</taxon>
        <taxon>Gammaproteobacteria</taxon>
        <taxon>Enterobacterales</taxon>
        <taxon>Morganellaceae</taxon>
        <taxon>Proteus</taxon>
    </lineage>
</organism>
<dbReference type="OrthoDB" id="6455699at2"/>
<dbReference type="InterPro" id="IPR008473">
    <property type="entry name" value="Phage_holin_3_7"/>
</dbReference>
<dbReference type="EMBL" id="UGTW01000001">
    <property type="protein sequence ID" value="SUC17579.1"/>
    <property type="molecule type" value="Genomic_DNA"/>
</dbReference>
<dbReference type="Proteomes" id="UP000254331">
    <property type="component" value="Unassembled WGS sequence"/>
</dbReference>
<sequence length="90" mass="10294">MKCETLLTIVNAIICTVIFLRVFYFKRDGRQHCKKGGWLAFLILAYSSSVPIRAYFDPNYHADIYNIFANILICTTLLVSKGNVIKFIKG</sequence>
<dbReference type="STRING" id="585.DR95_548"/>
<dbReference type="RefSeq" id="WP_004243326.1">
    <property type="nucleotide sequence ID" value="NZ_CP032663.1"/>
</dbReference>
<dbReference type="Pfam" id="PF05449">
    <property type="entry name" value="Phage_holin_3_7"/>
    <property type="match status" value="1"/>
</dbReference>
<dbReference type="AlphaFoldDB" id="A0A094THG5"/>
<dbReference type="HOGENOM" id="CLU_171673_0_1_6"/>
<gene>
    <name evidence="1" type="ORF">NCTC10376_03525</name>
</gene>